<keyword evidence="4" id="KW-0812">Transmembrane</keyword>
<feature type="chain" id="PRO_5034318954" description="SH3 domain-containing protein" evidence="5">
    <location>
        <begin position="24"/>
        <end position="1394"/>
    </location>
</feature>
<evidence type="ECO:0000256" key="1">
    <source>
        <dbReference type="ARBA" id="ARBA00022443"/>
    </source>
</evidence>
<gene>
    <name evidence="7" type="ORF">INT43_002537</name>
</gene>
<dbReference type="EMBL" id="JAEPQZ010000001">
    <property type="protein sequence ID" value="KAG2186099.1"/>
    <property type="molecule type" value="Genomic_DNA"/>
</dbReference>
<organism evidence="7 8">
    <name type="scientific">Mortierella isabellina</name>
    <name type="common">Filamentous fungus</name>
    <name type="synonym">Umbelopsis isabellina</name>
    <dbReference type="NCBI Taxonomy" id="91625"/>
    <lineage>
        <taxon>Eukaryota</taxon>
        <taxon>Fungi</taxon>
        <taxon>Fungi incertae sedis</taxon>
        <taxon>Mucoromycota</taxon>
        <taxon>Mucoromycotina</taxon>
        <taxon>Umbelopsidomycetes</taxon>
        <taxon>Umbelopsidales</taxon>
        <taxon>Umbelopsidaceae</taxon>
        <taxon>Umbelopsis</taxon>
    </lineage>
</organism>
<dbReference type="PROSITE" id="PS50002">
    <property type="entry name" value="SH3"/>
    <property type="match status" value="1"/>
</dbReference>
<dbReference type="InterPro" id="IPR048266">
    <property type="entry name" value="Rax2-like_second"/>
</dbReference>
<evidence type="ECO:0000256" key="4">
    <source>
        <dbReference type="SAM" id="Phobius"/>
    </source>
</evidence>
<dbReference type="InterPro" id="IPR036028">
    <property type="entry name" value="SH3-like_dom_sf"/>
</dbReference>
<proteinExistence type="predicted"/>
<protein>
    <recommendedName>
        <fullName evidence="6">SH3 domain-containing protein</fullName>
    </recommendedName>
</protein>
<feature type="transmembrane region" description="Helical" evidence="4">
    <location>
        <begin position="1122"/>
        <end position="1150"/>
    </location>
</feature>
<feature type="region of interest" description="Disordered" evidence="3">
    <location>
        <begin position="1236"/>
        <end position="1270"/>
    </location>
</feature>
<dbReference type="SMART" id="SM00326">
    <property type="entry name" value="SH3"/>
    <property type="match status" value="1"/>
</dbReference>
<feature type="signal peptide" evidence="5">
    <location>
        <begin position="1"/>
        <end position="23"/>
    </location>
</feature>
<dbReference type="InterPro" id="IPR048265">
    <property type="entry name" value="Rax2-like_third"/>
</dbReference>
<keyword evidence="4" id="KW-0472">Membrane</keyword>
<dbReference type="Gene3D" id="2.30.30.40">
    <property type="entry name" value="SH3 Domains"/>
    <property type="match status" value="1"/>
</dbReference>
<evidence type="ECO:0000313" key="7">
    <source>
        <dbReference type="EMBL" id="KAG2186099.1"/>
    </source>
</evidence>
<feature type="compositionally biased region" description="Gly residues" evidence="3">
    <location>
        <begin position="1236"/>
        <end position="1246"/>
    </location>
</feature>
<feature type="domain" description="SH3" evidence="6">
    <location>
        <begin position="1310"/>
        <end position="1374"/>
    </location>
</feature>
<dbReference type="PANTHER" id="PTHR31778">
    <property type="entry name" value="BUD SITE SELECTION PROTEIN RAX2"/>
    <property type="match status" value="1"/>
</dbReference>
<evidence type="ECO:0000313" key="8">
    <source>
        <dbReference type="Proteomes" id="UP000654370"/>
    </source>
</evidence>
<keyword evidence="5" id="KW-0732">Signal</keyword>
<comment type="caution">
    <text evidence="7">The sequence shown here is derived from an EMBL/GenBank/DDBJ whole genome shotgun (WGS) entry which is preliminary data.</text>
</comment>
<reference evidence="7" key="1">
    <citation type="submission" date="2020-12" db="EMBL/GenBank/DDBJ databases">
        <title>Metabolic potential, ecology and presence of endohyphal bacteria is reflected in genomic diversity of Mucoromycotina.</title>
        <authorList>
            <person name="Muszewska A."/>
            <person name="Okrasinska A."/>
            <person name="Steczkiewicz K."/>
            <person name="Drgas O."/>
            <person name="Orlowska M."/>
            <person name="Perlinska-Lenart U."/>
            <person name="Aleksandrzak-Piekarczyk T."/>
            <person name="Szatraj K."/>
            <person name="Zielenkiewicz U."/>
            <person name="Pilsyk S."/>
            <person name="Malc E."/>
            <person name="Mieczkowski P."/>
            <person name="Kruszewska J.S."/>
            <person name="Biernat P."/>
            <person name="Pawlowska J."/>
        </authorList>
    </citation>
    <scope>NUCLEOTIDE SEQUENCE</scope>
    <source>
        <strain evidence="7">WA0000067209</strain>
    </source>
</reference>
<dbReference type="PANTHER" id="PTHR31778:SF2">
    <property type="entry name" value="BUD SITE SELECTION PROTEIN RAX2"/>
    <property type="match status" value="1"/>
</dbReference>
<dbReference type="InterPro" id="IPR011043">
    <property type="entry name" value="Gal_Oxase/kelch_b-propeller"/>
</dbReference>
<name>A0A8H7UPB2_MORIS</name>
<dbReference type="Pfam" id="PF12768">
    <property type="entry name" value="Rax2"/>
    <property type="match status" value="2"/>
</dbReference>
<sequence length="1394" mass="149468">MAQAHWSLAAALIFILATSRSFAAYQSLPDFDLSGFQQIALVGRYSGVSYVTDTNQYIDANPGSVLSLNTNNTFDVLTTVNGNISASCTLPTGNGSYDLYIGGNFSMSGSQPITNIARYHLDSNTIFALAQGLDGPVNTLLCDSITNSVYAGGNFLAPIDATNDSAHLAEFGGNVAIWQNNSWFALPWKGLNGPVNSIVRTQHGSIVFGGQFDSTTDGIFNYTPTSQPVSLTSPAVNKIYPHVQVISSKNSANTSGYSNPNSTICPNGASPWLLQDNQTGYWQATLPYGVTPSLFRLTNTIFQGRGTQNFSIVALESNQAFNLSYIDPTTHQLKYCSENCTLANGASATDYSVVTPIITSSIRIDIKSWYGPGGGLNGVQIFQSEIIVYADNAINQLNCSIAMVPTTGLSVTNGTWTKSETQGPSPQRLLTSSTPTSDIGNFNATINFIPTLPEAGNYSVYVLTPGCDSTNDCSKRMQVEYTTNASPYLSVSTIVGQTNASDTYTLIYNGWISATSSTFQPHVLMSLAKNVTKPSSKTTHMVAVYVQFVKEISNQELNSVLEYHIDAWLSNSSVSAWSGLTNDSLPRSSIVNYLDASTPDLFIGGDFNSTNYTNIVRYSYTTAKMTPLISTGLNGPVNTLWVNGSHMFVGGNFTAAVNASQTPLNNLAVYDLSANLWHSIQQGTNGPVTSIVPIPIPNSTFVWVSVSGSFSSIGSGILSSGTEFLDLNVSNWIANGPFISGTIRQSFVDSNNTILIGSITSAETYQADGLSIIGGQSSLNELPFYPENLDYRTNTGMFWTNPATGNMTMIVGGHFQLSNGVQNIALLENGTWHGLQISNWQGEITSVTIAGNYLYMGGNFTALTNSGQNITALAIWDLVNDTYVPVQQLQNDDGSLPIVNIARKNPDGTGILVGGKFTHVGSLSCPSLCLLDTRSLQWRSLGTNVSGEISDFDFVSNQLLVAGDMTVNGLPAYLALVNNDMTWSVIAYQNLSSLPGLPTSVLYDSTNGKAIITGSNITNGYISEWTGNQNLNLLTSGLDKTSDISQLFMVPSSVNSQKLGNGGLIMLVGKIAVSGYGNLSAALFDGDRFYPYMKTSALDGSIGSIRSMFFSSCCPDISQKRYLPVPIVILISVAIALGLVFFIVLGALLIMYLRRSKDSRVAPKGAPEAYVGKPPRRPQSLLAMLMPAAGAALLADRDSLASPLVSNTSGRPDSNMSQHRAFSTGNRLGSEVLEGTGAGIANGGAGHLRSRRSLSERNTPDPILPPEPVYFPMPNRDSAISEVTNYRSSFAAAVQIAAKNNADNAPPSEERPHLYFAKFEFKAREHGELGFNAGDRIIVVDANDDIWWMGYKDNGFGELKQGVFPSNYVEKAPAAVNNNNPFRNSAHSREANLS</sequence>
<dbReference type="Proteomes" id="UP000654370">
    <property type="component" value="Unassembled WGS sequence"/>
</dbReference>
<dbReference type="Pfam" id="PF20842">
    <property type="entry name" value="Rax2_2"/>
    <property type="match status" value="1"/>
</dbReference>
<dbReference type="GO" id="GO:1902929">
    <property type="term" value="C:plasma membrane of growing cell tip"/>
    <property type="evidence" value="ECO:0007669"/>
    <property type="project" value="TreeGrafter"/>
</dbReference>
<accession>A0A8H7UPB2</accession>
<dbReference type="SUPFAM" id="SSF50044">
    <property type="entry name" value="SH3-domain"/>
    <property type="match status" value="1"/>
</dbReference>
<keyword evidence="8" id="KW-1185">Reference proteome</keyword>
<dbReference type="SUPFAM" id="SSF50965">
    <property type="entry name" value="Galactose oxidase, central domain"/>
    <property type="match status" value="1"/>
</dbReference>
<dbReference type="InterPro" id="IPR024982">
    <property type="entry name" value="Rax2-like_C"/>
</dbReference>
<evidence type="ECO:0000256" key="5">
    <source>
        <dbReference type="SAM" id="SignalP"/>
    </source>
</evidence>
<evidence type="ECO:0000259" key="6">
    <source>
        <dbReference type="PROSITE" id="PS50002"/>
    </source>
</evidence>
<evidence type="ECO:0000256" key="3">
    <source>
        <dbReference type="SAM" id="MobiDB-lite"/>
    </source>
</evidence>
<keyword evidence="1 2" id="KW-0728">SH3 domain</keyword>
<dbReference type="OrthoDB" id="2503993at2759"/>
<keyword evidence="4" id="KW-1133">Transmembrane helix</keyword>
<dbReference type="Pfam" id="PF00018">
    <property type="entry name" value="SH3_1"/>
    <property type="match status" value="1"/>
</dbReference>
<dbReference type="InterPro" id="IPR001452">
    <property type="entry name" value="SH3_domain"/>
</dbReference>
<dbReference type="Pfam" id="PF20843">
    <property type="entry name" value="Rax2_3"/>
    <property type="match status" value="1"/>
</dbReference>
<evidence type="ECO:0000256" key="2">
    <source>
        <dbReference type="PROSITE-ProRule" id="PRU00192"/>
    </source>
</evidence>